<evidence type="ECO:0000256" key="14">
    <source>
        <dbReference type="SAM" id="MobiDB-lite"/>
    </source>
</evidence>
<name>A0ABY7E046_MYAAR</name>
<feature type="region of interest" description="Disordered" evidence="14">
    <location>
        <begin position="1"/>
        <end position="36"/>
    </location>
</feature>
<evidence type="ECO:0000256" key="9">
    <source>
        <dbReference type="ARBA" id="ARBA00022691"/>
    </source>
</evidence>
<evidence type="ECO:0000256" key="13">
    <source>
        <dbReference type="ARBA" id="ARBA00049250"/>
    </source>
</evidence>
<comment type="similarity">
    <text evidence="3">Belongs to the methyltransferase superfamily. LCMT family.</text>
</comment>
<organism evidence="15 16">
    <name type="scientific">Mya arenaria</name>
    <name type="common">Soft-shell clam</name>
    <dbReference type="NCBI Taxonomy" id="6604"/>
    <lineage>
        <taxon>Eukaryota</taxon>
        <taxon>Metazoa</taxon>
        <taxon>Spiralia</taxon>
        <taxon>Lophotrochozoa</taxon>
        <taxon>Mollusca</taxon>
        <taxon>Bivalvia</taxon>
        <taxon>Autobranchia</taxon>
        <taxon>Heteroconchia</taxon>
        <taxon>Euheterodonta</taxon>
        <taxon>Imparidentia</taxon>
        <taxon>Neoheterodontei</taxon>
        <taxon>Myida</taxon>
        <taxon>Myoidea</taxon>
        <taxon>Myidae</taxon>
        <taxon>Mya</taxon>
    </lineage>
</organism>
<dbReference type="InterPro" id="IPR007213">
    <property type="entry name" value="Ppm1/Ppm2/Tcmp"/>
</dbReference>
<proteinExistence type="inferred from homology"/>
<evidence type="ECO:0000256" key="8">
    <source>
        <dbReference type="ARBA" id="ARBA00022679"/>
    </source>
</evidence>
<dbReference type="Gene3D" id="2.120.10.80">
    <property type="entry name" value="Kelch-type beta propeller"/>
    <property type="match status" value="2"/>
</dbReference>
<keyword evidence="7" id="KW-0489">Methyltransferase</keyword>
<evidence type="ECO:0000256" key="6">
    <source>
        <dbReference type="ARBA" id="ARBA00018045"/>
    </source>
</evidence>
<dbReference type="PANTHER" id="PTHR46529">
    <property type="entry name" value="TRNA WYBUTOSINE-SYNTHESIZING PROTEIN 4"/>
    <property type="match status" value="1"/>
</dbReference>
<dbReference type="Proteomes" id="UP001164746">
    <property type="component" value="Chromosome 4"/>
</dbReference>
<keyword evidence="16" id="KW-1185">Reference proteome</keyword>
<evidence type="ECO:0000256" key="4">
    <source>
        <dbReference type="ARBA" id="ARBA00012155"/>
    </source>
</evidence>
<comment type="catalytic activity">
    <reaction evidence="13">
        <text>7-[(3S)-(3-amino-3-methoxycarbonyl)propyl]wyosine(37) in tRNA(Phe) + S-adenosyl-L-methionine + CO2 = wybutosine(37) in tRNA(Phe) + S-adenosyl-L-homocysteine + 2 H(+)</text>
        <dbReference type="Rhea" id="RHEA:37119"/>
        <dbReference type="Rhea" id="RHEA-COMP:11844"/>
        <dbReference type="Rhea" id="RHEA-COMP:11847"/>
        <dbReference type="ChEBI" id="CHEBI:15378"/>
        <dbReference type="ChEBI" id="CHEBI:16526"/>
        <dbReference type="ChEBI" id="CHEBI:57856"/>
        <dbReference type="ChEBI" id="CHEBI:59789"/>
        <dbReference type="ChEBI" id="CHEBI:73544"/>
        <dbReference type="ChEBI" id="CHEBI:74275"/>
        <dbReference type="EC" id="2.3.1.231"/>
    </reaction>
</comment>
<dbReference type="EC" id="2.3.1.231" evidence="4"/>
<keyword evidence="9" id="KW-0949">S-adenosyl-L-methionine</keyword>
<dbReference type="EMBL" id="CP111015">
    <property type="protein sequence ID" value="WAR02217.1"/>
    <property type="molecule type" value="Genomic_DNA"/>
</dbReference>
<evidence type="ECO:0000256" key="3">
    <source>
        <dbReference type="ARBA" id="ARBA00010703"/>
    </source>
</evidence>
<evidence type="ECO:0000256" key="7">
    <source>
        <dbReference type="ARBA" id="ARBA00022603"/>
    </source>
</evidence>
<dbReference type="SUPFAM" id="SSF53335">
    <property type="entry name" value="S-adenosyl-L-methionine-dependent methyltransferases"/>
    <property type="match status" value="2"/>
</dbReference>
<dbReference type="Pfam" id="PF04072">
    <property type="entry name" value="LCM"/>
    <property type="match status" value="1"/>
</dbReference>
<comment type="pathway">
    <text evidence="2">tRNA modification; wybutosine-tRNA(Phe) biosynthesis.</text>
</comment>
<comment type="catalytic activity">
    <reaction evidence="1">
        <text>7-[(3S)-3-amino-3-carboxypropyl]wyosine(37) in tRNA(Phe) + S-adenosyl-L-methionine = 7-[(3S)-(3-amino-3-methoxycarbonyl)propyl]wyosine(37) in tRNA(Phe) + S-adenosyl-L-homocysteine</text>
        <dbReference type="Rhea" id="RHEA:36903"/>
        <dbReference type="Rhea" id="RHEA-COMP:10379"/>
        <dbReference type="Rhea" id="RHEA-COMP:11844"/>
        <dbReference type="ChEBI" id="CHEBI:57856"/>
        <dbReference type="ChEBI" id="CHEBI:59789"/>
        <dbReference type="ChEBI" id="CHEBI:73543"/>
        <dbReference type="ChEBI" id="CHEBI:74275"/>
        <dbReference type="EC" id="2.1.1.290"/>
    </reaction>
</comment>
<evidence type="ECO:0000256" key="12">
    <source>
        <dbReference type="ARBA" id="ARBA00030847"/>
    </source>
</evidence>
<reference evidence="15" key="1">
    <citation type="submission" date="2022-11" db="EMBL/GenBank/DDBJ databases">
        <title>Centuries of genome instability and evolution in soft-shell clam transmissible cancer (bioRxiv).</title>
        <authorList>
            <person name="Hart S.F.M."/>
            <person name="Yonemitsu M.A."/>
            <person name="Giersch R.M."/>
            <person name="Beal B.F."/>
            <person name="Arriagada G."/>
            <person name="Davis B.W."/>
            <person name="Ostrander E.A."/>
            <person name="Goff S.P."/>
            <person name="Metzger M.J."/>
        </authorList>
    </citation>
    <scope>NUCLEOTIDE SEQUENCE</scope>
    <source>
        <strain evidence="15">MELC-2E11</strain>
        <tissue evidence="15">Siphon/mantle</tissue>
    </source>
</reference>
<accession>A0ABY7E046</accession>
<evidence type="ECO:0000313" key="15">
    <source>
        <dbReference type="EMBL" id="WAR02217.1"/>
    </source>
</evidence>
<feature type="compositionally biased region" description="Basic and acidic residues" evidence="14">
    <location>
        <begin position="414"/>
        <end position="431"/>
    </location>
</feature>
<dbReference type="InterPro" id="IPR029063">
    <property type="entry name" value="SAM-dependent_MTases_sf"/>
</dbReference>
<dbReference type="SUPFAM" id="SSF50965">
    <property type="entry name" value="Galactose oxidase, central domain"/>
    <property type="match status" value="1"/>
</dbReference>
<evidence type="ECO:0000256" key="1">
    <source>
        <dbReference type="ARBA" id="ARBA00001806"/>
    </source>
</evidence>
<evidence type="ECO:0000256" key="11">
    <source>
        <dbReference type="ARBA" id="ARBA00029750"/>
    </source>
</evidence>
<feature type="compositionally biased region" description="Basic and acidic residues" evidence="14">
    <location>
        <begin position="1"/>
        <end position="10"/>
    </location>
</feature>
<gene>
    <name evidence="15" type="ORF">MAR_008775</name>
</gene>
<evidence type="ECO:0000256" key="2">
    <source>
        <dbReference type="ARBA" id="ARBA00004797"/>
    </source>
</evidence>
<protein>
    <recommendedName>
        <fullName evidence="6">tRNA wybutosine-synthesizing protein 4</fullName>
        <ecNumber evidence="5">2.1.1.290</ecNumber>
        <ecNumber evidence="4">2.3.1.231</ecNumber>
    </recommendedName>
    <alternativeName>
        <fullName evidence="12">tRNA(Phe) (7-(3-amino-3-(methoxycarbonyl)propyl)wyosine(37)-N)-methoxycarbonyltransferase</fullName>
    </alternativeName>
    <alternativeName>
        <fullName evidence="11">tRNA(Phe) (7-(3-amino-3-carboxypropyl)wyosine(37)-O)-methyltransferase</fullName>
    </alternativeName>
</protein>
<sequence>MNMEIPRTDKMSSTNDGSDVKRGRNKTSKSRRETAVQGTNDCSIVSKCSMAAQGYFDDPYLQAFVLKLTRRAPLIHRGYYVRAKVFEYMLEKFLSTNKGQKQILSLGAGFDSSYFRLYSKGLLTDTVLYEIDFPDLVKRKRALIEAHPEMMAMIGTLNADHSQRCPQIELSGSQYKLLGVDLTLTNTLDAALSLCGADFDQPTLLLSECGWENVGAMDLNQFYLTVLTGEERERMEQLEPFDEYEELHLKCSHYFVLCGNNGDYKAGAEPVYHKDCITLTTPNLSSSPLQRFGHVTCRLLPQDTAGLLPRDTTELLPQSVVNLGGFGEQGGKHMRVTELVITDLTTLESQIVNPNVDNKLVEVSRMHGTMSCLKDGRLLLIGGRMSPMKLCSQIIAIEITNQNCSQSDTTCNRDVNKESKHSNNDESRHLSAECSSNSNQVTKDFNNKCNYCNKSFGKKDTFQKEAFEERNLCNCDSQIPSVIQATSDESKGSNLSNDSAVSSETLDKLNLNDTENDDGQHSQLACGQCESLKVECTVIEGTSGEAPCPRWRHTAVQYQNNGVERILVFGGRNQSRLALGDCYMYTPEENLYSHSSHVIGDYLILIGGVSLSHWLPGVAMVYLPSCHSAEFSLPDMVKDSIVMLHRHTSTVLDDTTILILGGGGNCFSFGTHLNSSPVLLDISKAFEVMEGLQKH</sequence>
<keyword evidence="10" id="KW-0819">tRNA processing</keyword>
<evidence type="ECO:0000313" key="16">
    <source>
        <dbReference type="Proteomes" id="UP001164746"/>
    </source>
</evidence>
<keyword evidence="8" id="KW-0808">Transferase</keyword>
<dbReference type="InterPro" id="IPR011043">
    <property type="entry name" value="Gal_Oxase/kelch_b-propeller"/>
</dbReference>
<evidence type="ECO:0000256" key="10">
    <source>
        <dbReference type="ARBA" id="ARBA00022694"/>
    </source>
</evidence>
<dbReference type="Gene3D" id="3.40.50.150">
    <property type="entry name" value="Vaccinia Virus protein VP39"/>
    <property type="match status" value="2"/>
</dbReference>
<evidence type="ECO:0000256" key="5">
    <source>
        <dbReference type="ARBA" id="ARBA00012779"/>
    </source>
</evidence>
<dbReference type="EC" id="2.1.1.290" evidence="5"/>
<feature type="region of interest" description="Disordered" evidence="14">
    <location>
        <begin position="405"/>
        <end position="433"/>
    </location>
</feature>
<dbReference type="PANTHER" id="PTHR46529:SF1">
    <property type="entry name" value="TRNA WYBUTOSINE-SYNTHESIZING PROTEIN 4"/>
    <property type="match status" value="1"/>
</dbReference>
<dbReference type="InterPro" id="IPR015915">
    <property type="entry name" value="Kelch-typ_b-propeller"/>
</dbReference>